<comment type="subcellular location">
    <subcellularLocation>
        <location evidence="1">Endoplasmic reticulum membrane</location>
        <topology evidence="1">Multi-pass membrane protein</topology>
    </subcellularLocation>
</comment>
<sequence length="160" mass="18728">MQSSIMLFFVQMNIGKVLKGFLHPLIFAVLYKILQIFQLDKNWILILSPRILQAAFASLCDLFVWKISIDCSSNKAQFFHFSDISMIFSRIKTWRKIEQLALRLFPISFSVFIVSVLLDSFYLVLLQLFKSIFLKFNFLEDRGSFYELTDGSGFSLLQRL</sequence>
<feature type="transmembrane region" description="Helical" evidence="8">
    <location>
        <begin position="100"/>
        <end position="125"/>
    </location>
</feature>
<keyword evidence="7 8" id="KW-0472">Membrane</keyword>
<evidence type="ECO:0000256" key="4">
    <source>
        <dbReference type="ARBA" id="ARBA00022692"/>
    </source>
</evidence>
<dbReference type="AlphaFoldDB" id="A0A9Q0LNL3"/>
<reference evidence="9" key="1">
    <citation type="submission" date="2022-10" db="EMBL/GenBank/DDBJ databases">
        <title>Novel sulphate-reducing endosymbionts in the free-living metamonad Anaeramoeba.</title>
        <authorList>
            <person name="Jerlstrom-Hultqvist J."/>
            <person name="Cepicka I."/>
            <person name="Gallot-Lavallee L."/>
            <person name="Salas-Leiva D."/>
            <person name="Curtis B.A."/>
            <person name="Zahonova K."/>
            <person name="Pipaliya S."/>
            <person name="Dacks J."/>
            <person name="Roger A.J."/>
        </authorList>
    </citation>
    <scope>NUCLEOTIDE SEQUENCE</scope>
    <source>
        <strain evidence="9">BMAN</strain>
    </source>
</reference>
<dbReference type="Proteomes" id="UP001149090">
    <property type="component" value="Unassembled WGS sequence"/>
</dbReference>
<feature type="transmembrane region" description="Helical" evidence="8">
    <location>
        <begin position="43"/>
        <end position="65"/>
    </location>
</feature>
<evidence type="ECO:0000256" key="6">
    <source>
        <dbReference type="ARBA" id="ARBA00022989"/>
    </source>
</evidence>
<dbReference type="GO" id="GO:0005789">
    <property type="term" value="C:endoplasmic reticulum membrane"/>
    <property type="evidence" value="ECO:0007669"/>
    <property type="project" value="UniProtKB-SubCell"/>
</dbReference>
<dbReference type="OrthoDB" id="416834at2759"/>
<evidence type="ECO:0000256" key="7">
    <source>
        <dbReference type="ARBA" id="ARBA00023136"/>
    </source>
</evidence>
<evidence type="ECO:0000256" key="2">
    <source>
        <dbReference type="ARBA" id="ARBA00022676"/>
    </source>
</evidence>
<keyword evidence="5" id="KW-0256">Endoplasmic reticulum</keyword>
<name>A0A9Q0LNL3_ANAIG</name>
<protein>
    <submittedName>
        <fullName evidence="9">Gpi mannosyltransferase 3</fullName>
    </submittedName>
</protein>
<keyword evidence="6 8" id="KW-1133">Transmembrane helix</keyword>
<dbReference type="Pfam" id="PF03901">
    <property type="entry name" value="Glyco_transf_22"/>
    <property type="match status" value="1"/>
</dbReference>
<dbReference type="InterPro" id="IPR005599">
    <property type="entry name" value="GPI_mannosylTrfase"/>
</dbReference>
<evidence type="ECO:0000256" key="8">
    <source>
        <dbReference type="SAM" id="Phobius"/>
    </source>
</evidence>
<comment type="caution">
    <text evidence="9">The sequence shown here is derived from an EMBL/GenBank/DDBJ whole genome shotgun (WGS) entry which is preliminary data.</text>
</comment>
<gene>
    <name evidence="9" type="ORF">M0811_07780</name>
</gene>
<feature type="transmembrane region" description="Helical" evidence="8">
    <location>
        <begin position="21"/>
        <end position="37"/>
    </location>
</feature>
<accession>A0A9Q0LNL3</accession>
<keyword evidence="3" id="KW-0808">Transferase</keyword>
<evidence type="ECO:0000313" key="10">
    <source>
        <dbReference type="Proteomes" id="UP001149090"/>
    </source>
</evidence>
<evidence type="ECO:0000256" key="1">
    <source>
        <dbReference type="ARBA" id="ARBA00004477"/>
    </source>
</evidence>
<dbReference type="EMBL" id="JAPDFW010000067">
    <property type="protein sequence ID" value="KAJ5075075.1"/>
    <property type="molecule type" value="Genomic_DNA"/>
</dbReference>
<keyword evidence="2 9" id="KW-0328">Glycosyltransferase</keyword>
<evidence type="ECO:0000256" key="5">
    <source>
        <dbReference type="ARBA" id="ARBA00022824"/>
    </source>
</evidence>
<keyword evidence="4 8" id="KW-0812">Transmembrane</keyword>
<evidence type="ECO:0000313" key="9">
    <source>
        <dbReference type="EMBL" id="KAJ5075075.1"/>
    </source>
</evidence>
<dbReference type="GO" id="GO:0016757">
    <property type="term" value="F:glycosyltransferase activity"/>
    <property type="evidence" value="ECO:0007669"/>
    <property type="project" value="UniProtKB-KW"/>
</dbReference>
<evidence type="ECO:0000256" key="3">
    <source>
        <dbReference type="ARBA" id="ARBA00022679"/>
    </source>
</evidence>
<organism evidence="9 10">
    <name type="scientific">Anaeramoeba ignava</name>
    <name type="common">Anaerobic marine amoeba</name>
    <dbReference type="NCBI Taxonomy" id="1746090"/>
    <lineage>
        <taxon>Eukaryota</taxon>
        <taxon>Metamonada</taxon>
        <taxon>Anaeramoebidae</taxon>
        <taxon>Anaeramoeba</taxon>
    </lineage>
</organism>
<proteinExistence type="predicted"/>
<keyword evidence="10" id="KW-1185">Reference proteome</keyword>